<feature type="compositionally biased region" description="Gly residues" evidence="7">
    <location>
        <begin position="319"/>
        <end position="338"/>
    </location>
</feature>
<evidence type="ECO:0000256" key="4">
    <source>
        <dbReference type="ARBA" id="ARBA00023125"/>
    </source>
</evidence>
<dbReference type="Pfam" id="PF00010">
    <property type="entry name" value="HLH"/>
    <property type="match status" value="1"/>
</dbReference>
<evidence type="ECO:0000256" key="6">
    <source>
        <dbReference type="ARBA" id="ARBA00023242"/>
    </source>
</evidence>
<dbReference type="GO" id="GO:0009653">
    <property type="term" value="P:anatomical structure morphogenesis"/>
    <property type="evidence" value="ECO:0007669"/>
    <property type="project" value="TreeGrafter"/>
</dbReference>
<dbReference type="GO" id="GO:0070888">
    <property type="term" value="F:E-box binding"/>
    <property type="evidence" value="ECO:0007669"/>
    <property type="project" value="TreeGrafter"/>
</dbReference>
<feature type="compositionally biased region" description="Pro residues" evidence="7">
    <location>
        <begin position="172"/>
        <end position="190"/>
    </location>
</feature>
<dbReference type="Proteomes" id="UP001219518">
    <property type="component" value="Unassembled WGS sequence"/>
</dbReference>
<keyword evidence="6" id="KW-0539">Nucleus</keyword>
<sequence>MLGCTECKRRGPPAATAAALRGDSEQRLVVSSRSLFTAVPLECDEDREMKPLCGITQGRAGREDSGCGNRVPHILSLARSHAPTLVFQMSLCSAEEDVSLDVEDHDDLHSPTDVSEDSVEVRVTPIAAKRKQPHLHQLQQPGAGATTALPPSPKRRRPGSPLSRWPFRPWSAPSPSPSPSPAREPAPAPQEEPLALVKTRVSTATPTVPVIPRSPRGGRPAAPVVPAAVPVPAPAPCRTAVPAARPAAAAGATRFSVESIIGDVVSTAAPPAPAPAPGRAEVLSTATRSAFSPTIPSSSRGRAREAASTVSKDGDYVDLGGGGGSGSGSRSGGGGAGGAQQRNYKNMTRERRIEANARERTRVHTISAAFDTLRRTVPAYSHSQKLSKLSVLRIACSYILTLSRVAGMDYSADQSEPPVQECVDLVSKTIQTEGKLRRKRDD</sequence>
<keyword evidence="10" id="KW-1185">Reference proteome</keyword>
<protein>
    <submittedName>
        <fullName evidence="9">Protein atonal-like protein 8</fullName>
    </submittedName>
</protein>
<evidence type="ECO:0000256" key="1">
    <source>
        <dbReference type="ARBA" id="ARBA00004324"/>
    </source>
</evidence>
<dbReference type="GO" id="GO:0005737">
    <property type="term" value="C:cytoplasm"/>
    <property type="evidence" value="ECO:0007669"/>
    <property type="project" value="UniProtKB-SubCell"/>
</dbReference>
<keyword evidence="5" id="KW-0804">Transcription</keyword>
<feature type="compositionally biased region" description="Low complexity" evidence="7">
    <location>
        <begin position="159"/>
        <end position="171"/>
    </location>
</feature>
<dbReference type="CDD" id="cd11421">
    <property type="entry name" value="bHLH_TS_ATOH8"/>
    <property type="match status" value="1"/>
</dbReference>
<dbReference type="EMBL" id="JAHWGI010000978">
    <property type="protein sequence ID" value="KAK3919326.1"/>
    <property type="molecule type" value="Genomic_DNA"/>
</dbReference>
<dbReference type="SMART" id="SM00353">
    <property type="entry name" value="HLH"/>
    <property type="match status" value="1"/>
</dbReference>
<dbReference type="InterPro" id="IPR032660">
    <property type="entry name" value="ATOH8_bHLH"/>
</dbReference>
<evidence type="ECO:0000256" key="7">
    <source>
        <dbReference type="SAM" id="MobiDB-lite"/>
    </source>
</evidence>
<dbReference type="PANTHER" id="PTHR19290:SF102">
    <property type="entry name" value="TRANSCRIPTION FACTOR ATOH8"/>
    <property type="match status" value="1"/>
</dbReference>
<dbReference type="AlphaFoldDB" id="A0AAE1LGH1"/>
<feature type="region of interest" description="Disordered" evidence="7">
    <location>
        <begin position="289"/>
        <end position="348"/>
    </location>
</feature>
<comment type="subcellular location">
    <subcellularLocation>
        <location evidence="2">Cytoplasm</location>
    </subcellularLocation>
    <subcellularLocation>
        <location evidence="1">Nucleus speckle</location>
    </subcellularLocation>
</comment>
<accession>A0AAE1LGH1</accession>
<dbReference type="InterPro" id="IPR011598">
    <property type="entry name" value="bHLH_dom"/>
</dbReference>
<dbReference type="GO" id="GO:0016607">
    <property type="term" value="C:nuclear speck"/>
    <property type="evidence" value="ECO:0007669"/>
    <property type="project" value="UniProtKB-SubCell"/>
</dbReference>
<keyword evidence="4" id="KW-0238">DNA-binding</keyword>
<evidence type="ECO:0000313" key="10">
    <source>
        <dbReference type="Proteomes" id="UP001219518"/>
    </source>
</evidence>
<dbReference type="InterPro" id="IPR050359">
    <property type="entry name" value="bHLH_transcription_factors"/>
</dbReference>
<reference evidence="9" key="1">
    <citation type="submission" date="2021-07" db="EMBL/GenBank/DDBJ databases">
        <authorList>
            <person name="Catto M.A."/>
            <person name="Jacobson A."/>
            <person name="Kennedy G."/>
            <person name="Labadie P."/>
            <person name="Hunt B.G."/>
            <person name="Srinivasan R."/>
        </authorList>
    </citation>
    <scope>NUCLEOTIDE SEQUENCE</scope>
    <source>
        <strain evidence="9">PL_HMW_Pooled</strain>
        <tissue evidence="9">Head</tissue>
    </source>
</reference>
<evidence type="ECO:0000256" key="5">
    <source>
        <dbReference type="ARBA" id="ARBA00023163"/>
    </source>
</evidence>
<name>A0AAE1LGH1_9NEOP</name>
<evidence type="ECO:0000313" key="9">
    <source>
        <dbReference type="EMBL" id="KAK3919326.1"/>
    </source>
</evidence>
<feature type="region of interest" description="Disordered" evidence="7">
    <location>
        <begin position="127"/>
        <end position="190"/>
    </location>
</feature>
<comment type="caution">
    <text evidence="9">The sequence shown here is derived from an EMBL/GenBank/DDBJ whole genome shotgun (WGS) entry which is preliminary data.</text>
</comment>
<dbReference type="PANTHER" id="PTHR19290">
    <property type="entry name" value="BASIC HELIX-LOOP-HELIX PROTEIN NEUROGENIN-RELATED"/>
    <property type="match status" value="1"/>
</dbReference>
<dbReference type="FunFam" id="4.10.280.10:FF:000052">
    <property type="entry name" value="Protein atonal homolog 8"/>
    <property type="match status" value="1"/>
</dbReference>
<organism evidence="9 10">
    <name type="scientific">Frankliniella fusca</name>
    <dbReference type="NCBI Taxonomy" id="407009"/>
    <lineage>
        <taxon>Eukaryota</taxon>
        <taxon>Metazoa</taxon>
        <taxon>Ecdysozoa</taxon>
        <taxon>Arthropoda</taxon>
        <taxon>Hexapoda</taxon>
        <taxon>Insecta</taxon>
        <taxon>Pterygota</taxon>
        <taxon>Neoptera</taxon>
        <taxon>Paraneoptera</taxon>
        <taxon>Thysanoptera</taxon>
        <taxon>Terebrantia</taxon>
        <taxon>Thripoidea</taxon>
        <taxon>Thripidae</taxon>
        <taxon>Frankliniella</taxon>
    </lineage>
</organism>
<dbReference type="PROSITE" id="PS50888">
    <property type="entry name" value="BHLH"/>
    <property type="match status" value="1"/>
</dbReference>
<proteinExistence type="predicted"/>
<dbReference type="GO" id="GO:0046983">
    <property type="term" value="F:protein dimerization activity"/>
    <property type="evidence" value="ECO:0007669"/>
    <property type="project" value="InterPro"/>
</dbReference>
<evidence type="ECO:0000259" key="8">
    <source>
        <dbReference type="PROSITE" id="PS50888"/>
    </source>
</evidence>
<feature type="domain" description="BHLH" evidence="8">
    <location>
        <begin position="350"/>
        <end position="402"/>
    </location>
</feature>
<dbReference type="Gene3D" id="4.10.280.10">
    <property type="entry name" value="Helix-loop-helix DNA-binding domain"/>
    <property type="match status" value="1"/>
</dbReference>
<reference evidence="9" key="2">
    <citation type="journal article" date="2023" name="BMC Genomics">
        <title>Pest status, molecular evolution, and epigenetic factors derived from the genome assembly of Frankliniella fusca, a thysanopteran phytovirus vector.</title>
        <authorList>
            <person name="Catto M.A."/>
            <person name="Labadie P.E."/>
            <person name="Jacobson A.L."/>
            <person name="Kennedy G.G."/>
            <person name="Srinivasan R."/>
            <person name="Hunt B.G."/>
        </authorList>
    </citation>
    <scope>NUCLEOTIDE SEQUENCE</scope>
    <source>
        <strain evidence="9">PL_HMW_Pooled</strain>
    </source>
</reference>
<gene>
    <name evidence="9" type="ORF">KUF71_008453</name>
</gene>
<dbReference type="InterPro" id="IPR036638">
    <property type="entry name" value="HLH_DNA-bd_sf"/>
</dbReference>
<dbReference type="GO" id="GO:0045944">
    <property type="term" value="P:positive regulation of transcription by RNA polymerase II"/>
    <property type="evidence" value="ECO:0007669"/>
    <property type="project" value="TreeGrafter"/>
</dbReference>
<dbReference type="GO" id="GO:0003700">
    <property type="term" value="F:DNA-binding transcription factor activity"/>
    <property type="evidence" value="ECO:0007669"/>
    <property type="project" value="InterPro"/>
</dbReference>
<evidence type="ECO:0000256" key="3">
    <source>
        <dbReference type="ARBA" id="ARBA00023015"/>
    </source>
</evidence>
<evidence type="ECO:0000256" key="2">
    <source>
        <dbReference type="ARBA" id="ARBA00004496"/>
    </source>
</evidence>
<keyword evidence="3" id="KW-0805">Transcription regulation</keyword>
<dbReference type="SUPFAM" id="SSF47459">
    <property type="entry name" value="HLH, helix-loop-helix DNA-binding domain"/>
    <property type="match status" value="1"/>
</dbReference>